<dbReference type="GO" id="GO:0000160">
    <property type="term" value="P:phosphorelay signal transduction system"/>
    <property type="evidence" value="ECO:0007669"/>
    <property type="project" value="UniProtKB-KW"/>
</dbReference>
<evidence type="ECO:0000256" key="6">
    <source>
        <dbReference type="ARBA" id="ARBA00023163"/>
    </source>
</evidence>
<dbReference type="EMBL" id="HE663493">
    <property type="protein sequence ID" value="CCG09656.1"/>
    <property type="molecule type" value="Genomic_DNA"/>
</dbReference>
<dbReference type="InterPro" id="IPR002078">
    <property type="entry name" value="Sigma_54_int"/>
</dbReference>
<dbReference type="InterPro" id="IPR027417">
    <property type="entry name" value="P-loop_NTPase"/>
</dbReference>
<evidence type="ECO:0000313" key="10">
    <source>
        <dbReference type="Proteomes" id="UP000033220"/>
    </source>
</evidence>
<dbReference type="InterPro" id="IPR011990">
    <property type="entry name" value="TPR-like_helical_dom_sf"/>
</dbReference>
<dbReference type="HOGENOM" id="CLU_020299_1_1_5"/>
<reference evidence="9 10" key="1">
    <citation type="submission" date="2012-02" db="EMBL/GenBank/DDBJ databases">
        <title>Shotgun genome sequence of Phaeospirillum photometricum DSM 122.</title>
        <authorList>
            <person name="Duquesne K."/>
            <person name="Sturgis J."/>
        </authorList>
    </citation>
    <scope>NUCLEOTIDE SEQUENCE [LARGE SCALE GENOMIC DNA]</scope>
    <source>
        <strain evidence="10">DSM122</strain>
    </source>
</reference>
<dbReference type="GO" id="GO:0006355">
    <property type="term" value="P:regulation of DNA-templated transcription"/>
    <property type="evidence" value="ECO:0007669"/>
    <property type="project" value="InterPro"/>
</dbReference>
<gene>
    <name evidence="9" type="ORF">RSPPHO_03030</name>
</gene>
<organism evidence="9 10">
    <name type="scientific">Pararhodospirillum photometricum DSM 122</name>
    <dbReference type="NCBI Taxonomy" id="1150469"/>
    <lineage>
        <taxon>Bacteria</taxon>
        <taxon>Pseudomonadati</taxon>
        <taxon>Pseudomonadota</taxon>
        <taxon>Alphaproteobacteria</taxon>
        <taxon>Rhodospirillales</taxon>
        <taxon>Rhodospirillaceae</taxon>
        <taxon>Pararhodospirillum</taxon>
    </lineage>
</organism>
<name>H6SQD7_PARPM</name>
<dbReference type="PRINTS" id="PR01590">
    <property type="entry name" value="HTHFIS"/>
</dbReference>
<evidence type="ECO:0000256" key="4">
    <source>
        <dbReference type="ARBA" id="ARBA00023015"/>
    </source>
</evidence>
<keyword evidence="6" id="KW-0804">Transcription</keyword>
<dbReference type="Gene3D" id="1.10.10.60">
    <property type="entry name" value="Homeodomain-like"/>
    <property type="match status" value="1"/>
</dbReference>
<dbReference type="CDD" id="cd00009">
    <property type="entry name" value="AAA"/>
    <property type="match status" value="1"/>
</dbReference>
<dbReference type="PANTHER" id="PTHR32071:SF57">
    <property type="entry name" value="C4-DICARBOXYLATE TRANSPORT TRANSCRIPTIONAL REGULATORY PROTEIN DCTD"/>
    <property type="match status" value="1"/>
</dbReference>
<dbReference type="InterPro" id="IPR009057">
    <property type="entry name" value="Homeodomain-like_sf"/>
</dbReference>
<dbReference type="PROSITE" id="PS50045">
    <property type="entry name" value="SIGMA54_INTERACT_4"/>
    <property type="match status" value="1"/>
</dbReference>
<dbReference type="eggNOG" id="COG3829">
    <property type="taxonomic scope" value="Bacteria"/>
</dbReference>
<dbReference type="SUPFAM" id="SSF48452">
    <property type="entry name" value="TPR-like"/>
    <property type="match status" value="1"/>
</dbReference>
<evidence type="ECO:0000256" key="3">
    <source>
        <dbReference type="ARBA" id="ARBA00023012"/>
    </source>
</evidence>
<dbReference type="SUPFAM" id="SSF46689">
    <property type="entry name" value="Homeodomain-like"/>
    <property type="match status" value="1"/>
</dbReference>
<keyword evidence="2" id="KW-0067">ATP-binding</keyword>
<dbReference type="Pfam" id="PF00158">
    <property type="entry name" value="Sigma54_activat"/>
    <property type="match status" value="1"/>
</dbReference>
<dbReference type="KEGG" id="rpm:RSPPHO_03030"/>
<dbReference type="SUPFAM" id="SSF52540">
    <property type="entry name" value="P-loop containing nucleoside triphosphate hydrolases"/>
    <property type="match status" value="1"/>
</dbReference>
<feature type="domain" description="Sigma-54 factor interaction" evidence="8">
    <location>
        <begin position="21"/>
        <end position="245"/>
    </location>
</feature>
<dbReference type="PROSITE" id="PS00688">
    <property type="entry name" value="SIGMA54_INTERACT_3"/>
    <property type="match status" value="1"/>
</dbReference>
<keyword evidence="3" id="KW-0902">Two-component regulatory system</keyword>
<evidence type="ECO:0000313" key="9">
    <source>
        <dbReference type="EMBL" id="CCG09656.1"/>
    </source>
</evidence>
<dbReference type="FunFam" id="3.40.50.300:FF:000006">
    <property type="entry name" value="DNA-binding transcriptional regulator NtrC"/>
    <property type="match status" value="1"/>
</dbReference>
<keyword evidence="10" id="KW-1185">Reference proteome</keyword>
<dbReference type="Gene3D" id="3.40.50.300">
    <property type="entry name" value="P-loop containing nucleotide triphosphate hydrolases"/>
    <property type="match status" value="1"/>
</dbReference>
<sequence length="760" mass="82662">MGKRTLARLTPQAAPEGAPDMVGSSSALQRVRSLIDKIAPTDRPLLILGETGTGKEVVARRIHALSGYAEGPFVDVNCGAIPESLVESELFGHVKGAFTGASAYRPGTFSQATKGTLFLDEIGELPVALQPKLLRVLETRLFRPVGSAEPLHFEGRIIAATHRDLRAMVAEGSFREDLYYRLAVFTVELPTLEQRRGDIPDLVRHFALRQPRPLSFSPAALSLLRQQPWPGNIRQLRNLIDQLGVLAETPEIGLAVLEPFLAHAPEPRLREDEIAEALLRLPGDDKLLAAENLLIDHALARCDGNKSAAAKVLGVSRKVIERRLKSRDAPLQRMRDLLDDARLLVDSARYREAIVTLRRCLKLQGEGDGEGEEEALLLFDVYRLLGISLRSVNGWLCAEAQDCYQAALNLGRGDPLERAHLQFGIWGAQLMALDLVKARASAQDMIQHALSQSLGDALGDAYVALANTLFWLGDAEEALACLARCQLLGVDRTEERLGGQGIDLANLALTLEGLAAFRLGSFAQARKALAMLVRRLETQRFHAFNHALTLQGAAWLSCLFEEREATGTHGSALETLSREYGFTFYQGVGQIFRGIHEGWEGEPGVAEAVIQEGYDTLLVRRGGRLFHSFQAWHRALALLAAGRSQEALAAADLGVEVAMQTQDRAYLGELLVVRARARRALGEEEEACQDLYGALSTAQALGSVAARVEAATALAQVLRETGRAAAGTELLTRALRGVALSEAPPLVQRALALLATDADH</sequence>
<dbReference type="InterPro" id="IPR003593">
    <property type="entry name" value="AAA+_ATPase"/>
</dbReference>
<dbReference type="PANTHER" id="PTHR32071">
    <property type="entry name" value="TRANSCRIPTIONAL REGULATORY PROTEIN"/>
    <property type="match status" value="1"/>
</dbReference>
<evidence type="ECO:0000256" key="2">
    <source>
        <dbReference type="ARBA" id="ARBA00022840"/>
    </source>
</evidence>
<dbReference type="Proteomes" id="UP000033220">
    <property type="component" value="Chromosome DSM 122"/>
</dbReference>
<evidence type="ECO:0000256" key="5">
    <source>
        <dbReference type="ARBA" id="ARBA00023159"/>
    </source>
</evidence>
<dbReference type="AlphaFoldDB" id="H6SQD7"/>
<keyword evidence="4" id="KW-0805">Transcription regulation</keyword>
<dbReference type="InterPro" id="IPR002197">
    <property type="entry name" value="HTH_Fis"/>
</dbReference>
<dbReference type="Gene3D" id="1.25.40.10">
    <property type="entry name" value="Tetratricopeptide repeat domain"/>
    <property type="match status" value="1"/>
</dbReference>
<dbReference type="GO" id="GO:0005524">
    <property type="term" value="F:ATP binding"/>
    <property type="evidence" value="ECO:0007669"/>
    <property type="project" value="UniProtKB-KW"/>
</dbReference>
<keyword evidence="5" id="KW-0010">Activator</keyword>
<dbReference type="Pfam" id="PF25601">
    <property type="entry name" value="AAA_lid_14"/>
    <property type="match status" value="1"/>
</dbReference>
<dbReference type="Pfam" id="PF02954">
    <property type="entry name" value="HTH_8"/>
    <property type="match status" value="1"/>
</dbReference>
<dbReference type="Gene3D" id="1.10.8.60">
    <property type="match status" value="1"/>
</dbReference>
<feature type="region of interest" description="Disordered" evidence="7">
    <location>
        <begin position="1"/>
        <end position="23"/>
    </location>
</feature>
<dbReference type="SMART" id="SM00382">
    <property type="entry name" value="AAA"/>
    <property type="match status" value="1"/>
</dbReference>
<dbReference type="STRING" id="1150469.RSPPHO_03030"/>
<keyword evidence="1" id="KW-0547">Nucleotide-binding</keyword>
<dbReference type="PROSITE" id="PS00675">
    <property type="entry name" value="SIGMA54_INTERACT_1"/>
    <property type="match status" value="1"/>
</dbReference>
<evidence type="ECO:0000259" key="8">
    <source>
        <dbReference type="PROSITE" id="PS50045"/>
    </source>
</evidence>
<dbReference type="PATRIC" id="fig|1150469.3.peg.3416"/>
<dbReference type="InterPro" id="IPR025944">
    <property type="entry name" value="Sigma_54_int_dom_CS"/>
</dbReference>
<accession>H6SQD7</accession>
<proteinExistence type="predicted"/>
<protein>
    <submittedName>
        <fullName evidence="9">Transcriptional regulator, NifA subfamily, Fis family</fullName>
    </submittedName>
</protein>
<dbReference type="GO" id="GO:0043565">
    <property type="term" value="F:sequence-specific DNA binding"/>
    <property type="evidence" value="ECO:0007669"/>
    <property type="project" value="InterPro"/>
</dbReference>
<dbReference type="InterPro" id="IPR025662">
    <property type="entry name" value="Sigma_54_int_dom_ATP-bd_1"/>
</dbReference>
<evidence type="ECO:0000256" key="7">
    <source>
        <dbReference type="SAM" id="MobiDB-lite"/>
    </source>
</evidence>
<dbReference type="InterPro" id="IPR058031">
    <property type="entry name" value="AAA_lid_NorR"/>
</dbReference>
<evidence type="ECO:0000256" key="1">
    <source>
        <dbReference type="ARBA" id="ARBA00022741"/>
    </source>
</evidence>